<name>A0ABR7M248_9ACTN</name>
<dbReference type="SUPFAM" id="SSF56112">
    <property type="entry name" value="Protein kinase-like (PK-like)"/>
    <property type="match status" value="1"/>
</dbReference>
<evidence type="ECO:0000313" key="3">
    <source>
        <dbReference type="EMBL" id="MBC6470653.1"/>
    </source>
</evidence>
<organism evidence="3 4">
    <name type="scientific">Actinomadura alba</name>
    <dbReference type="NCBI Taxonomy" id="406431"/>
    <lineage>
        <taxon>Bacteria</taxon>
        <taxon>Bacillati</taxon>
        <taxon>Actinomycetota</taxon>
        <taxon>Actinomycetes</taxon>
        <taxon>Streptosporangiales</taxon>
        <taxon>Thermomonosporaceae</taxon>
        <taxon>Actinomadura</taxon>
    </lineage>
</organism>
<feature type="compositionally biased region" description="Low complexity" evidence="1">
    <location>
        <begin position="46"/>
        <end position="65"/>
    </location>
</feature>
<dbReference type="CDD" id="cd14014">
    <property type="entry name" value="STKc_PknB_like"/>
    <property type="match status" value="1"/>
</dbReference>
<feature type="region of interest" description="Disordered" evidence="1">
    <location>
        <begin position="345"/>
        <end position="456"/>
    </location>
</feature>
<dbReference type="Proteomes" id="UP000805614">
    <property type="component" value="Unassembled WGS sequence"/>
</dbReference>
<dbReference type="CDD" id="cd08506">
    <property type="entry name" value="PBP2_clavulanate_OppA2"/>
    <property type="match status" value="1"/>
</dbReference>
<dbReference type="Pfam" id="PF00069">
    <property type="entry name" value="Pkinase"/>
    <property type="match status" value="1"/>
</dbReference>
<dbReference type="PANTHER" id="PTHR30290:SF83">
    <property type="entry name" value="ABC TRANSPORTER SUBSTRATE-BINDING PROTEIN"/>
    <property type="match status" value="1"/>
</dbReference>
<dbReference type="Gene3D" id="3.10.105.10">
    <property type="entry name" value="Dipeptide-binding Protein, Domain 3"/>
    <property type="match status" value="1"/>
</dbReference>
<dbReference type="Gene3D" id="1.10.510.10">
    <property type="entry name" value="Transferase(Phosphotransferase) domain 1"/>
    <property type="match status" value="1"/>
</dbReference>
<proteinExistence type="predicted"/>
<comment type="caution">
    <text evidence="3">The sequence shown here is derived from an EMBL/GenBank/DDBJ whole genome shotgun (WGS) entry which is preliminary data.</text>
</comment>
<evidence type="ECO:0000313" key="4">
    <source>
        <dbReference type="Proteomes" id="UP000805614"/>
    </source>
</evidence>
<gene>
    <name evidence="3" type="ORF">HKK74_34950</name>
</gene>
<keyword evidence="3" id="KW-0808">Transferase</keyword>
<keyword evidence="4" id="KW-1185">Reference proteome</keyword>
<accession>A0ABR7M248</accession>
<dbReference type="SUPFAM" id="SSF53850">
    <property type="entry name" value="Periplasmic binding protein-like II"/>
    <property type="match status" value="1"/>
</dbReference>
<reference evidence="3 4" key="1">
    <citation type="submission" date="2020-06" db="EMBL/GenBank/DDBJ databases">
        <title>Actinomadura xiongansis sp. nov., isolated from soil of Baiyangdian.</title>
        <authorList>
            <person name="Zhang X."/>
        </authorList>
    </citation>
    <scope>NUCLEOTIDE SEQUENCE [LARGE SCALE GENOMIC DNA]</scope>
    <source>
        <strain evidence="3 4">HBUM206468</strain>
    </source>
</reference>
<dbReference type="InterPro" id="IPR011009">
    <property type="entry name" value="Kinase-like_dom_sf"/>
</dbReference>
<feature type="compositionally biased region" description="Gly residues" evidence="1">
    <location>
        <begin position="66"/>
        <end position="79"/>
    </location>
</feature>
<dbReference type="PROSITE" id="PS00108">
    <property type="entry name" value="PROTEIN_KINASE_ST"/>
    <property type="match status" value="1"/>
</dbReference>
<protein>
    <submittedName>
        <fullName evidence="3">Protein kinase</fullName>
    </submittedName>
</protein>
<dbReference type="GO" id="GO:0016301">
    <property type="term" value="F:kinase activity"/>
    <property type="evidence" value="ECO:0007669"/>
    <property type="project" value="UniProtKB-KW"/>
</dbReference>
<feature type="compositionally biased region" description="Pro residues" evidence="1">
    <location>
        <begin position="431"/>
        <end position="440"/>
    </location>
</feature>
<evidence type="ECO:0000256" key="1">
    <source>
        <dbReference type="SAM" id="MobiDB-lite"/>
    </source>
</evidence>
<dbReference type="RefSeq" id="WP_187247693.1">
    <property type="nucleotide sequence ID" value="NZ_BAAAOK010000012.1"/>
</dbReference>
<dbReference type="InterPro" id="IPR039424">
    <property type="entry name" value="SBP_5"/>
</dbReference>
<feature type="compositionally biased region" description="Low complexity" evidence="1">
    <location>
        <begin position="369"/>
        <end position="410"/>
    </location>
</feature>
<dbReference type="Pfam" id="PF00496">
    <property type="entry name" value="SBP_bac_5"/>
    <property type="match status" value="1"/>
</dbReference>
<dbReference type="Gene3D" id="3.40.190.10">
    <property type="entry name" value="Periplasmic binding protein-like II"/>
    <property type="match status" value="1"/>
</dbReference>
<dbReference type="PROSITE" id="PS50011">
    <property type="entry name" value="PROTEIN_KINASE_DOM"/>
    <property type="match status" value="1"/>
</dbReference>
<dbReference type="InterPro" id="IPR000914">
    <property type="entry name" value="SBP_5_dom"/>
</dbReference>
<dbReference type="Gene3D" id="3.30.200.20">
    <property type="entry name" value="Phosphorylase Kinase, domain 1"/>
    <property type="match status" value="1"/>
</dbReference>
<dbReference type="EMBL" id="JABVEC010000045">
    <property type="protein sequence ID" value="MBC6470653.1"/>
    <property type="molecule type" value="Genomic_DNA"/>
</dbReference>
<sequence>MPDSRPLRPGDPERLGGYRLIGLLGEGGQGIVYLGVADKSGSEGPAASENEASGNEASGNGARGNEPGGNEPGEDGSGAGTVHDGDDAGPGGDGDETTGPFYAIKLLRTHLSSDARARRYFAKEVAAAQRIEPSFTARIFEADMEGRTPYIVSEYVEGQPLSDTVRSDGPLSGPELQRVAIGTLNALIAIHQANVVHRDFKPSNVLLNADRPRVIDFGIARALDSTISVSSGIVGTPAYMAPEQLTGQQITPAVDVFAWGATMVFAATGAPPFGQDSIPVVMHRILNTDPFIGDLQGPLRDLVWYCLYKHPSQRPTVQQVLAALTGSVAHSPVPGSGWGAPVAHAGPSAASYAQPAPVSMAGPQPQAPPAQLQQAQPLSVQHQPAQPAQHQPAQHQPAQPAQHQPAQSPAWGTDPNMRGTDPGRPNAQLPPHQPAPPPGWGPMGGSATRPPRRPRKPWLPVAAAAAGVALVAGAVVVAVQLARPDDPPVDRTTSTPVADAALTKVLNPSSTKGGTLRMRHSVDFDSIDPGDMYQTSSWNFSRLYARSLLTYKSVPGTEGLRPTADLASGPGQPSDDLKTWTYRLRPGLKYEDGTPVTAKDVRYAVARTFAKDVLGNGPAYFQELLAGGNYAGPYKDKDLEKFTGVSTPDDQTVTFHLNKPYADFDYIVALPQTAPVPQAKDTGADYKKQIVSTGPYKFETYAEGKTITLVRNPNWSDDAVRKQLVDRIDVTLQTDPTAVDSQLLAGQADLDVSGSGLVDAARARALSDAGLKRNTDNPTTGFLRYVAMSTKVAPFDNVRCRRAVQYAVDRSTIQTALGGPQAAEVATNLLPPVVAGRQRFDLYPAGLAKAREELTACGKPNGFNTNIAVRADRPKDKMIAEALTHALDRVGIKARIREYPATDYYRDHAGKPSFVHANDLGLIVSVWGPDYPTGLGFFPPLIDGDGITSTNNNNLAEIDDTEINGLLDKAAVTKDQTARDGVTAELDRTVMDRAVILPLVYDKSLLYRGSRLTNVYVSQMFGGYDYASLGLE</sequence>
<evidence type="ECO:0000259" key="2">
    <source>
        <dbReference type="PROSITE" id="PS50011"/>
    </source>
</evidence>
<feature type="domain" description="Protein kinase" evidence="2">
    <location>
        <begin position="18"/>
        <end position="333"/>
    </location>
</feature>
<dbReference type="PANTHER" id="PTHR30290">
    <property type="entry name" value="PERIPLASMIC BINDING COMPONENT OF ABC TRANSPORTER"/>
    <property type="match status" value="1"/>
</dbReference>
<dbReference type="InterPro" id="IPR000719">
    <property type="entry name" value="Prot_kinase_dom"/>
</dbReference>
<keyword evidence="3" id="KW-0418">Kinase</keyword>
<feature type="region of interest" description="Disordered" evidence="1">
    <location>
        <begin position="37"/>
        <end position="97"/>
    </location>
</feature>
<dbReference type="InterPro" id="IPR008271">
    <property type="entry name" value="Ser/Thr_kinase_AS"/>
</dbReference>